<dbReference type="PANTHER" id="PTHR43833">
    <property type="entry name" value="POTASSIUM CHANNEL PROTEIN 2-RELATED-RELATED"/>
    <property type="match status" value="1"/>
</dbReference>
<dbReference type="AlphaFoldDB" id="A0A1I1TEK2"/>
<gene>
    <name evidence="4" type="ORF">SAMN04487819_10158</name>
</gene>
<dbReference type="Pfam" id="PF02254">
    <property type="entry name" value="TrkA_N"/>
    <property type="match status" value="1"/>
</dbReference>
<dbReference type="Gene3D" id="1.10.287.70">
    <property type="match status" value="1"/>
</dbReference>
<dbReference type="InterPro" id="IPR050721">
    <property type="entry name" value="Trk_Ktr_HKT_K-transport"/>
</dbReference>
<dbReference type="InterPro" id="IPR013099">
    <property type="entry name" value="K_chnl_dom"/>
</dbReference>
<comment type="subcellular location">
    <subcellularLocation>
        <location evidence="1">Cell membrane</location>
        <topology evidence="1">Multi-pass membrane protein</topology>
    </subcellularLocation>
</comment>
<feature type="region of interest" description="Disordered" evidence="2">
    <location>
        <begin position="102"/>
        <end position="124"/>
    </location>
</feature>
<evidence type="ECO:0000256" key="2">
    <source>
        <dbReference type="SAM" id="MobiDB-lite"/>
    </source>
</evidence>
<keyword evidence="4" id="KW-0406">Ion transport</keyword>
<dbReference type="PROSITE" id="PS51201">
    <property type="entry name" value="RCK_N"/>
    <property type="match status" value="1"/>
</dbReference>
<evidence type="ECO:0000256" key="1">
    <source>
        <dbReference type="ARBA" id="ARBA00004651"/>
    </source>
</evidence>
<evidence type="ECO:0000259" key="3">
    <source>
        <dbReference type="PROSITE" id="PS51201"/>
    </source>
</evidence>
<dbReference type="PANTHER" id="PTHR43833:SF9">
    <property type="entry name" value="POTASSIUM CHANNEL PROTEIN YUGO-RELATED"/>
    <property type="match status" value="1"/>
</dbReference>
<organism evidence="4 5">
    <name type="scientific">Actinopolyspora alba</name>
    <dbReference type="NCBI Taxonomy" id="673379"/>
    <lineage>
        <taxon>Bacteria</taxon>
        <taxon>Bacillati</taxon>
        <taxon>Actinomycetota</taxon>
        <taxon>Actinomycetes</taxon>
        <taxon>Actinopolysporales</taxon>
        <taxon>Actinopolysporaceae</taxon>
        <taxon>Actinopolyspora</taxon>
        <taxon>Actinopolyspora alba group</taxon>
    </lineage>
</organism>
<dbReference type="Pfam" id="PF07885">
    <property type="entry name" value="Ion_trans_2"/>
    <property type="match status" value="1"/>
</dbReference>
<dbReference type="InterPro" id="IPR036291">
    <property type="entry name" value="NAD(P)-bd_dom_sf"/>
</dbReference>
<dbReference type="EMBL" id="FOMZ01000001">
    <property type="protein sequence ID" value="SFD57051.1"/>
    <property type="molecule type" value="Genomic_DNA"/>
</dbReference>
<sequence length="469" mass="50097">MLLSCGVMRCPKSRDDRGLLRDGFLCSDREILFGIPNDVRKLNARTAYESTAERVDIDQVREVHASACSAREEGFGTGENAPGREREYSLLAGALPFPPVDKHKGRPARLGRRSLSGRRSEAALTDRLTDRPDHALVGVVRMPATAIGPVKSIVRRVIGASLALAVTVLLVYLDRGGYSDTDGTPLSVLDALYYATVSLSTTGYGDIAPVSPSARLVNVLVITPLRVLFLIVLVGTTLEVLTERSRQAFKIQHWRSRVRDHVVVIGYGTKGRSAVTALLGEGAEAGNIVVVDTEPTALEAASSLGLVTVNGSGTRSDVLRVAGIPRARAVVVAPPRDDTAVLVTLTARELAPKAQIVAAVREAENVHLLRQSGADSVVISSETSGRLLGIATSTPSVVEMFEDLLSPDLGLAIAEREVERTEVGGSPRHLSDIVLGLVREGQLYRVDAPEADAIEAGDRLLYVKKVTTA</sequence>
<dbReference type="Gene3D" id="3.40.50.720">
    <property type="entry name" value="NAD(P)-binding Rossmann-like Domain"/>
    <property type="match status" value="1"/>
</dbReference>
<dbReference type="GO" id="GO:0034220">
    <property type="term" value="P:monoatomic ion transmembrane transport"/>
    <property type="evidence" value="ECO:0007669"/>
    <property type="project" value="UniProtKB-KW"/>
</dbReference>
<dbReference type="GO" id="GO:0006813">
    <property type="term" value="P:potassium ion transport"/>
    <property type="evidence" value="ECO:0007669"/>
    <property type="project" value="InterPro"/>
</dbReference>
<feature type="compositionally biased region" description="Basic residues" evidence="2">
    <location>
        <begin position="103"/>
        <end position="116"/>
    </location>
</feature>
<dbReference type="Proteomes" id="UP000198716">
    <property type="component" value="Unassembled WGS sequence"/>
</dbReference>
<dbReference type="SUPFAM" id="SSF81324">
    <property type="entry name" value="Voltage-gated potassium channels"/>
    <property type="match status" value="1"/>
</dbReference>
<proteinExistence type="predicted"/>
<reference evidence="5" key="1">
    <citation type="submission" date="2016-10" db="EMBL/GenBank/DDBJ databases">
        <authorList>
            <person name="Varghese N."/>
            <person name="Submissions S."/>
        </authorList>
    </citation>
    <scope>NUCLEOTIDE SEQUENCE [LARGE SCALE GENOMIC DNA]</scope>
    <source>
        <strain evidence="5">DSM 45004</strain>
    </source>
</reference>
<dbReference type="InterPro" id="IPR003148">
    <property type="entry name" value="RCK_N"/>
</dbReference>
<name>A0A1I1TEK2_9ACTN</name>
<dbReference type="GO" id="GO:0005886">
    <property type="term" value="C:plasma membrane"/>
    <property type="evidence" value="ECO:0007669"/>
    <property type="project" value="UniProtKB-SubCell"/>
</dbReference>
<feature type="domain" description="RCK N-terminal" evidence="3">
    <location>
        <begin position="259"/>
        <end position="379"/>
    </location>
</feature>
<keyword evidence="4" id="KW-0813">Transport</keyword>
<evidence type="ECO:0000313" key="4">
    <source>
        <dbReference type="EMBL" id="SFD57051.1"/>
    </source>
</evidence>
<dbReference type="SUPFAM" id="SSF51735">
    <property type="entry name" value="NAD(P)-binding Rossmann-fold domains"/>
    <property type="match status" value="1"/>
</dbReference>
<keyword evidence="4" id="KW-0407">Ion channel</keyword>
<evidence type="ECO:0000313" key="5">
    <source>
        <dbReference type="Proteomes" id="UP000198716"/>
    </source>
</evidence>
<protein>
    <submittedName>
        <fullName evidence="4">Voltage-gated potassium channel</fullName>
    </submittedName>
</protein>
<accession>A0A1I1TEK2</accession>
<keyword evidence="5" id="KW-1185">Reference proteome</keyword>